<dbReference type="Proteomes" id="UP000426246">
    <property type="component" value="Chromosome"/>
</dbReference>
<feature type="transmembrane region" description="Helical" evidence="1">
    <location>
        <begin position="157"/>
        <end position="181"/>
    </location>
</feature>
<name>A0A6B8RG11_9BACL</name>
<sequence>MNIFLHELKAIRKSTLLWTCSLVAIASLFLAMFPGLSSDAEDFKQVLAGYPVALRDALGMSLETITTLMGFYTFAFTYILVASSIQAMNLGTSILSKEIREKTADFLLTKPVSRTQILTAKLLAAITSLLITQVVYLLIVSIIAVSIQDATFELGTFLLISLTAFLVQLIFLSIGYLFSVLLPRIRSVLAISVGTVIGFFMITLFGSAVGDKAIRLITPFKLYDTSYIRVHSSYEGFYILVEVIFVAIILLTSYVIYLKKDIHAV</sequence>
<evidence type="ECO:0000256" key="1">
    <source>
        <dbReference type="SAM" id="Phobius"/>
    </source>
</evidence>
<keyword evidence="1" id="KW-0812">Transmembrane</keyword>
<accession>A0A6B8RG11</accession>
<dbReference type="GO" id="GO:0005886">
    <property type="term" value="C:plasma membrane"/>
    <property type="evidence" value="ECO:0007669"/>
    <property type="project" value="UniProtKB-SubCell"/>
</dbReference>
<evidence type="ECO:0000313" key="2">
    <source>
        <dbReference type="EMBL" id="QGQ94463.1"/>
    </source>
</evidence>
<feature type="transmembrane region" description="Helical" evidence="1">
    <location>
        <begin position="57"/>
        <end position="81"/>
    </location>
</feature>
<feature type="transmembrane region" description="Helical" evidence="1">
    <location>
        <begin position="188"/>
        <end position="209"/>
    </location>
</feature>
<keyword evidence="1" id="KW-1133">Transmembrane helix</keyword>
<dbReference type="EMBL" id="CP034235">
    <property type="protein sequence ID" value="QGQ94463.1"/>
    <property type="molecule type" value="Genomic_DNA"/>
</dbReference>
<feature type="transmembrane region" description="Helical" evidence="1">
    <location>
        <begin position="122"/>
        <end position="145"/>
    </location>
</feature>
<dbReference type="GO" id="GO:0140359">
    <property type="term" value="F:ABC-type transporter activity"/>
    <property type="evidence" value="ECO:0007669"/>
    <property type="project" value="InterPro"/>
</dbReference>
<keyword evidence="3" id="KW-1185">Reference proteome</keyword>
<feature type="transmembrane region" description="Helical" evidence="1">
    <location>
        <begin position="16"/>
        <end position="37"/>
    </location>
</feature>
<dbReference type="RefSeq" id="WP_155699468.1">
    <property type="nucleotide sequence ID" value="NZ_CP034235.1"/>
</dbReference>
<organism evidence="2 3">
    <name type="scientific">Paenibacillus psychroresistens</name>
    <dbReference type="NCBI Taxonomy" id="1778678"/>
    <lineage>
        <taxon>Bacteria</taxon>
        <taxon>Bacillati</taxon>
        <taxon>Bacillota</taxon>
        <taxon>Bacilli</taxon>
        <taxon>Bacillales</taxon>
        <taxon>Paenibacillaceae</taxon>
        <taxon>Paenibacillus</taxon>
    </lineage>
</organism>
<reference evidence="3" key="1">
    <citation type="submission" date="2018-11" db="EMBL/GenBank/DDBJ databases">
        <title>Complete genome sequence of Paenibacillus sp. ML311-T8.</title>
        <authorList>
            <person name="Nam Y.-D."/>
            <person name="Kang J."/>
            <person name="Chung W.-H."/>
            <person name="Park Y.S."/>
        </authorList>
    </citation>
    <scope>NUCLEOTIDE SEQUENCE [LARGE SCALE GENOMIC DNA]</scope>
    <source>
        <strain evidence="3">ML311-T8</strain>
    </source>
</reference>
<dbReference type="KEGG" id="ppsc:EHS13_05870"/>
<feature type="transmembrane region" description="Helical" evidence="1">
    <location>
        <begin position="237"/>
        <end position="257"/>
    </location>
</feature>
<keyword evidence="1" id="KW-0472">Membrane</keyword>
<gene>
    <name evidence="2" type="ORF">EHS13_05870</name>
</gene>
<dbReference type="AlphaFoldDB" id="A0A6B8RG11"/>
<dbReference type="PANTHER" id="PTHR37305:SF1">
    <property type="entry name" value="MEMBRANE PROTEIN"/>
    <property type="match status" value="1"/>
</dbReference>
<proteinExistence type="predicted"/>
<dbReference type="OrthoDB" id="9800309at2"/>
<dbReference type="PANTHER" id="PTHR37305">
    <property type="entry name" value="INTEGRAL MEMBRANE PROTEIN-RELATED"/>
    <property type="match status" value="1"/>
</dbReference>
<dbReference type="Pfam" id="PF12679">
    <property type="entry name" value="ABC2_membrane_2"/>
    <property type="match status" value="1"/>
</dbReference>
<protein>
    <submittedName>
        <fullName evidence="2">ABC transporter permease</fullName>
    </submittedName>
</protein>
<evidence type="ECO:0000313" key="3">
    <source>
        <dbReference type="Proteomes" id="UP000426246"/>
    </source>
</evidence>